<dbReference type="EMBL" id="BMGT01000002">
    <property type="protein sequence ID" value="GGG78475.1"/>
    <property type="molecule type" value="Genomic_DNA"/>
</dbReference>
<organism evidence="1 2">
    <name type="scientific">Edaphobacter dinghuensis</name>
    <dbReference type="NCBI Taxonomy" id="1560005"/>
    <lineage>
        <taxon>Bacteria</taxon>
        <taxon>Pseudomonadati</taxon>
        <taxon>Acidobacteriota</taxon>
        <taxon>Terriglobia</taxon>
        <taxon>Terriglobales</taxon>
        <taxon>Acidobacteriaceae</taxon>
        <taxon>Edaphobacter</taxon>
    </lineage>
</organism>
<keyword evidence="2" id="KW-1185">Reference proteome</keyword>
<gene>
    <name evidence="1" type="ORF">GCM10011585_22100</name>
</gene>
<reference evidence="1" key="2">
    <citation type="submission" date="2020-09" db="EMBL/GenBank/DDBJ databases">
        <authorList>
            <person name="Sun Q."/>
            <person name="Zhou Y."/>
        </authorList>
    </citation>
    <scope>NUCLEOTIDE SEQUENCE</scope>
    <source>
        <strain evidence="1">CGMCC 1.12997</strain>
    </source>
</reference>
<evidence type="ECO:0000313" key="1">
    <source>
        <dbReference type="EMBL" id="GGG78475.1"/>
    </source>
</evidence>
<name>A0A917M5I4_9BACT</name>
<dbReference type="Proteomes" id="UP000647241">
    <property type="component" value="Unassembled WGS sequence"/>
</dbReference>
<protein>
    <submittedName>
        <fullName evidence="1">Uncharacterized protein</fullName>
    </submittedName>
</protein>
<comment type="caution">
    <text evidence="1">The sequence shown here is derived from an EMBL/GenBank/DDBJ whole genome shotgun (WGS) entry which is preliminary data.</text>
</comment>
<sequence>MNAGNDEAEVYEEFGSSYIGSKCFTGKRKRRQQERTIAGGNADDRHEQGNLLVLV</sequence>
<evidence type="ECO:0000313" key="2">
    <source>
        <dbReference type="Proteomes" id="UP000647241"/>
    </source>
</evidence>
<accession>A0A917M5I4</accession>
<reference evidence="1" key="1">
    <citation type="journal article" date="2014" name="Int. J. Syst. Evol. Microbiol.">
        <title>Complete genome sequence of Corynebacterium casei LMG S-19264T (=DSM 44701T), isolated from a smear-ripened cheese.</title>
        <authorList>
            <consortium name="US DOE Joint Genome Institute (JGI-PGF)"/>
            <person name="Walter F."/>
            <person name="Albersmeier A."/>
            <person name="Kalinowski J."/>
            <person name="Ruckert C."/>
        </authorList>
    </citation>
    <scope>NUCLEOTIDE SEQUENCE</scope>
    <source>
        <strain evidence="1">CGMCC 1.12997</strain>
    </source>
</reference>
<proteinExistence type="predicted"/>
<dbReference type="AlphaFoldDB" id="A0A917M5I4"/>